<evidence type="ECO:0000256" key="1">
    <source>
        <dbReference type="SAM" id="Phobius"/>
    </source>
</evidence>
<comment type="caution">
    <text evidence="2">The sequence shown here is derived from an EMBL/GenBank/DDBJ whole genome shotgun (WGS) entry which is preliminary data.</text>
</comment>
<evidence type="ECO:0000313" key="2">
    <source>
        <dbReference type="EMBL" id="GAA4430275.1"/>
    </source>
</evidence>
<feature type="transmembrane region" description="Helical" evidence="1">
    <location>
        <begin position="158"/>
        <end position="179"/>
    </location>
</feature>
<sequence length="368" mass="39908">MKIRRPSIPPPSREEIRRQGRLLRAYRHHPRIALAIRGAIATALAWWIALLLPAPMSEYPYYAPLGAVVATTMTVAGSVRESVRAVTAVLLGGGIAFAADWWASSADPVTIALAVALSILVGGWRWLGTLGSWAPMAALFTLVIAGGEAFYVGAYAGLMLLGAAIGVGVNFVFPPLPLAPLRQVLSRMRKTLGDQLGALAGALENDEMLDEEAWAERKHDLEPLRSEMRQALDTAREARRANQRARRYAVDYDRLARQAYAFDRISLLVADLTDLLAEREIAGRDEVALGPRLRPATAEVLHHLENVVRDAGGDGPEEARAAGDSLERLVVEIDRSHSDRISGSTMAAAALAMAIRRSLDELAVLYAD</sequence>
<keyword evidence="1" id="KW-0812">Transmembrane</keyword>
<dbReference type="Proteomes" id="UP001500622">
    <property type="component" value="Unassembled WGS sequence"/>
</dbReference>
<dbReference type="EMBL" id="BAABGN010000013">
    <property type="protein sequence ID" value="GAA4430275.1"/>
    <property type="molecule type" value="Genomic_DNA"/>
</dbReference>
<feature type="transmembrane region" description="Helical" evidence="1">
    <location>
        <begin position="61"/>
        <end position="79"/>
    </location>
</feature>
<name>A0ABP8LID4_9MICO</name>
<reference evidence="3" key="1">
    <citation type="journal article" date="2019" name="Int. J. Syst. Evol. Microbiol.">
        <title>The Global Catalogue of Microorganisms (GCM) 10K type strain sequencing project: providing services to taxonomists for standard genome sequencing and annotation.</title>
        <authorList>
            <consortium name="The Broad Institute Genomics Platform"/>
            <consortium name="The Broad Institute Genome Sequencing Center for Infectious Disease"/>
            <person name="Wu L."/>
            <person name="Ma J."/>
        </authorList>
    </citation>
    <scope>NUCLEOTIDE SEQUENCE [LARGE SCALE GENOMIC DNA]</scope>
    <source>
        <strain evidence="3">JCM 17810</strain>
    </source>
</reference>
<protein>
    <submittedName>
        <fullName evidence="2">Aromatic acid exporter family protein</fullName>
    </submittedName>
</protein>
<dbReference type="RefSeq" id="WP_345217627.1">
    <property type="nucleotide sequence ID" value="NZ_BAABGN010000013.1"/>
</dbReference>
<keyword evidence="1" id="KW-1133">Transmembrane helix</keyword>
<feature type="transmembrane region" description="Helical" evidence="1">
    <location>
        <begin position="32"/>
        <end position="49"/>
    </location>
</feature>
<feature type="transmembrane region" description="Helical" evidence="1">
    <location>
        <begin position="134"/>
        <end position="152"/>
    </location>
</feature>
<gene>
    <name evidence="2" type="ORF">GCM10023169_33510</name>
</gene>
<proteinExistence type="predicted"/>
<organism evidence="2 3">
    <name type="scientific">Georgenia halophila</name>
    <dbReference type="NCBI Taxonomy" id="620889"/>
    <lineage>
        <taxon>Bacteria</taxon>
        <taxon>Bacillati</taxon>
        <taxon>Actinomycetota</taxon>
        <taxon>Actinomycetes</taxon>
        <taxon>Micrococcales</taxon>
        <taxon>Bogoriellaceae</taxon>
        <taxon>Georgenia</taxon>
    </lineage>
</organism>
<evidence type="ECO:0000313" key="3">
    <source>
        <dbReference type="Proteomes" id="UP001500622"/>
    </source>
</evidence>
<feature type="transmembrane region" description="Helical" evidence="1">
    <location>
        <begin position="86"/>
        <end position="103"/>
    </location>
</feature>
<keyword evidence="1" id="KW-0472">Membrane</keyword>
<keyword evidence="3" id="KW-1185">Reference proteome</keyword>
<accession>A0ABP8LID4</accession>